<name>A0A437Q8X1_9GAMM</name>
<evidence type="ECO:0000313" key="8">
    <source>
        <dbReference type="Proteomes" id="UP000282818"/>
    </source>
</evidence>
<comment type="similarity">
    <text evidence="2 5">Belongs to the threonine aldolase family.</text>
</comment>
<feature type="domain" description="Aromatic amino acid beta-eliminating lyase/threonine aldolase" evidence="6">
    <location>
        <begin position="14"/>
        <end position="299"/>
    </location>
</feature>
<evidence type="ECO:0000256" key="4">
    <source>
        <dbReference type="ARBA" id="ARBA00022898"/>
    </source>
</evidence>
<evidence type="ECO:0000256" key="3">
    <source>
        <dbReference type="ARBA" id="ARBA00011881"/>
    </source>
</evidence>
<evidence type="ECO:0007829" key="9">
    <source>
        <dbReference type="PDB" id="7YVR"/>
    </source>
</evidence>
<evidence type="ECO:0000256" key="1">
    <source>
        <dbReference type="ARBA" id="ARBA00001933"/>
    </source>
</evidence>
<dbReference type="EC" id="4.1.2.48" evidence="5"/>
<dbReference type="InterPro" id="IPR001597">
    <property type="entry name" value="ArAA_b-elim_lyase/Thr_aldolase"/>
</dbReference>
<organism evidence="7 8">
    <name type="scientific">Neptunomonas marina</name>
    <dbReference type="NCBI Taxonomy" id="1815562"/>
    <lineage>
        <taxon>Bacteria</taxon>
        <taxon>Pseudomonadati</taxon>
        <taxon>Pseudomonadota</taxon>
        <taxon>Gammaproteobacteria</taxon>
        <taxon>Oceanospirillales</taxon>
        <taxon>Oceanospirillaceae</taxon>
        <taxon>Neptunomonas</taxon>
    </lineage>
</organism>
<dbReference type="RefSeq" id="WP_127693843.1">
    <property type="nucleotide sequence ID" value="NZ_SACQ01000003.1"/>
</dbReference>
<comment type="caution">
    <text evidence="7">The sequence shown here is derived from an EMBL/GenBank/DDBJ whole genome shotgun (WGS) entry which is preliminary data.</text>
</comment>
<evidence type="ECO:0000313" key="7">
    <source>
        <dbReference type="EMBL" id="RVU30998.1"/>
    </source>
</evidence>
<dbReference type="PDB" id="7YVR">
    <property type="method" value="X-ray"/>
    <property type="resolution" value="2.80 A"/>
    <property type="chains" value="A/B/C/D=1-356"/>
</dbReference>
<evidence type="ECO:0000259" key="6">
    <source>
        <dbReference type="Pfam" id="PF01212"/>
    </source>
</evidence>
<dbReference type="PIRSF" id="PIRSF038940">
    <property type="entry name" value="Low_specificity_LTA"/>
    <property type="match status" value="1"/>
</dbReference>
<keyword evidence="5" id="KW-0456">Lyase</keyword>
<protein>
    <recommendedName>
        <fullName evidence="5">L-threonine aldolase</fullName>
        <ecNumber evidence="5">4.1.2.48</ecNumber>
    </recommendedName>
</protein>
<dbReference type="CDD" id="cd06502">
    <property type="entry name" value="TA_like"/>
    <property type="match status" value="1"/>
</dbReference>
<keyword evidence="4 5" id="KW-0663">Pyridoxal phosphate</keyword>
<sequence length="356" mass="38047">MASNDSCIEDTVSFTSDNIAAAAPEIVQAMAQACQGNAQPYGGDALTQNVEAQLKAIFECDLQLFLVPTGSAANAISLAALTPPWGAILCHQESHINNDECGAPEFFTAGAKLIAVAGTHGKLDPQALTQAARNKRGDVHSVEPTTVSITQATEVGSIYALDELNEIGQICRNEGLKLHMDGARFANALSALGCTPAEMTWKAGVDVLSFGATKNGSLCAEAIILFDKSYAQEIAFRRKRGGHLLSKMRFLSAQMHAYLADDLWLTNARHANLMAARLAAGLSALSRVSLIAPTESNIIFCRMPTKMIAALQQQGFQFYHDRWGDGIVRLVTSFATTQAQVDTFIAAAAQLNQNTD</sequence>
<evidence type="ECO:0000256" key="2">
    <source>
        <dbReference type="ARBA" id="ARBA00006966"/>
    </source>
</evidence>
<dbReference type="GO" id="GO:0008732">
    <property type="term" value="F:L-allo-threonine aldolase activity"/>
    <property type="evidence" value="ECO:0007669"/>
    <property type="project" value="RHEA"/>
</dbReference>
<dbReference type="InterPro" id="IPR015421">
    <property type="entry name" value="PyrdxlP-dep_Trfase_major"/>
</dbReference>
<dbReference type="SMR" id="A0A437Q8X1"/>
<dbReference type="InterPro" id="IPR015422">
    <property type="entry name" value="PyrdxlP-dep_Trfase_small"/>
</dbReference>
<reference evidence="7 8" key="1">
    <citation type="submission" date="2019-01" db="EMBL/GenBank/DDBJ databases">
        <authorList>
            <person name="Chen W.-M."/>
        </authorList>
    </citation>
    <scope>NUCLEOTIDE SEQUENCE [LARGE SCALE GENOMIC DNA]</scope>
    <source>
        <strain evidence="7 8">HPM-16</strain>
    </source>
</reference>
<dbReference type="Gene3D" id="3.40.640.10">
    <property type="entry name" value="Type I PLP-dependent aspartate aminotransferase-like (Major domain)"/>
    <property type="match status" value="1"/>
</dbReference>
<reference evidence="9" key="2">
    <citation type="journal article" date="2023" name="ACS Catal.">
        <title>Discovery and Engineering of the L-Threonine Aldolase from Neptunomonas marine for the Efficient Synthesis of beta-Hydroxy-alpha-amino Acids via C-C Formation.</title>
        <authorList>
            <person name="He Y."/>
            <person name="Li S."/>
            <person name="Wang J."/>
            <person name="Yang X."/>
            <person name="Zhu J."/>
            <person name="Zhang Q."/>
            <person name="Cui L."/>
            <person name="Tan Z."/>
            <person name="Yan W."/>
            <person name="Zhang Y."/>
            <person name="Tang L."/>
            <person name="Da L.T."/>
            <person name="Feng Y."/>
        </authorList>
    </citation>
    <scope>X-RAY CRYSTALLOGRAPHY (2.80 ANGSTROMS)</scope>
</reference>
<dbReference type="GO" id="GO:0006567">
    <property type="term" value="P:L-threonine catabolic process"/>
    <property type="evidence" value="ECO:0007669"/>
    <property type="project" value="UniProtKB-UniRule"/>
</dbReference>
<comment type="function">
    <text evidence="5">Catalyzes the cleavage of L-allo-threonine and L-threonine to glycine and acetaldehyde.</text>
</comment>
<keyword evidence="8" id="KW-1185">Reference proteome</keyword>
<dbReference type="AlphaFoldDB" id="A0A437Q8X1"/>
<comment type="catalytic activity">
    <reaction evidence="5">
        <text>L-threonine = acetaldehyde + glycine</text>
        <dbReference type="Rhea" id="RHEA:19625"/>
        <dbReference type="ChEBI" id="CHEBI:15343"/>
        <dbReference type="ChEBI" id="CHEBI:57305"/>
        <dbReference type="ChEBI" id="CHEBI:57926"/>
        <dbReference type="EC" id="4.1.2.48"/>
    </reaction>
</comment>
<gene>
    <name evidence="7" type="ORF">EOE65_08265</name>
</gene>
<dbReference type="Pfam" id="PF01212">
    <property type="entry name" value="Beta_elim_lyase"/>
    <property type="match status" value="1"/>
</dbReference>
<dbReference type="Proteomes" id="UP000282818">
    <property type="component" value="Unassembled WGS sequence"/>
</dbReference>
<keyword evidence="9" id="KW-0002">3D-structure</keyword>
<proteinExistence type="evidence at protein level"/>
<dbReference type="PANTHER" id="PTHR48097">
    <property type="entry name" value="L-THREONINE ALDOLASE-RELATED"/>
    <property type="match status" value="1"/>
</dbReference>
<comment type="subunit">
    <text evidence="3">Homotetramer.</text>
</comment>
<dbReference type="InterPro" id="IPR026273">
    <property type="entry name" value="Low_specificity_L-TA_bact"/>
</dbReference>
<comment type="cofactor">
    <cofactor evidence="1 5">
        <name>pyridoxal 5'-phosphate</name>
        <dbReference type="ChEBI" id="CHEBI:597326"/>
    </cofactor>
</comment>
<dbReference type="InterPro" id="IPR015424">
    <property type="entry name" value="PyrdxlP-dep_Trfase"/>
</dbReference>
<dbReference type="EMBL" id="SACQ01000003">
    <property type="protein sequence ID" value="RVU30998.1"/>
    <property type="molecule type" value="Genomic_DNA"/>
</dbReference>
<dbReference type="PANTHER" id="PTHR48097:SF5">
    <property type="entry name" value="LOW SPECIFICITY L-THREONINE ALDOLASE"/>
    <property type="match status" value="1"/>
</dbReference>
<accession>A0A437Q8X1</accession>
<dbReference type="Gene3D" id="3.90.1150.10">
    <property type="entry name" value="Aspartate Aminotransferase, domain 1"/>
    <property type="match status" value="1"/>
</dbReference>
<evidence type="ECO:0000256" key="5">
    <source>
        <dbReference type="PIRNR" id="PIRNR038940"/>
    </source>
</evidence>
<comment type="catalytic activity">
    <reaction evidence="5">
        <text>L-allo-threonine = acetaldehyde + glycine</text>
        <dbReference type="Rhea" id="RHEA:26209"/>
        <dbReference type="ChEBI" id="CHEBI:15343"/>
        <dbReference type="ChEBI" id="CHEBI:57305"/>
        <dbReference type="ChEBI" id="CHEBI:58585"/>
        <dbReference type="EC" id="4.1.2.48"/>
    </reaction>
</comment>
<dbReference type="SUPFAM" id="SSF53383">
    <property type="entry name" value="PLP-dependent transferases"/>
    <property type="match status" value="1"/>
</dbReference>